<organism evidence="4 5">
    <name type="scientific">Colletotrichum karsti</name>
    <dbReference type="NCBI Taxonomy" id="1095194"/>
    <lineage>
        <taxon>Eukaryota</taxon>
        <taxon>Fungi</taxon>
        <taxon>Dikarya</taxon>
        <taxon>Ascomycota</taxon>
        <taxon>Pezizomycotina</taxon>
        <taxon>Sordariomycetes</taxon>
        <taxon>Hypocreomycetidae</taxon>
        <taxon>Glomerellales</taxon>
        <taxon>Glomerellaceae</taxon>
        <taxon>Colletotrichum</taxon>
        <taxon>Colletotrichum boninense species complex</taxon>
    </lineage>
</organism>
<dbReference type="Proteomes" id="UP000781932">
    <property type="component" value="Unassembled WGS sequence"/>
</dbReference>
<dbReference type="GO" id="GO:0016042">
    <property type="term" value="P:lipid catabolic process"/>
    <property type="evidence" value="ECO:0007669"/>
    <property type="project" value="UniProtKB-KW"/>
</dbReference>
<evidence type="ECO:0000313" key="4">
    <source>
        <dbReference type="EMBL" id="KAF9880831.1"/>
    </source>
</evidence>
<dbReference type="CDD" id="cd08598">
    <property type="entry name" value="PI-PLC1c_yeast"/>
    <property type="match status" value="1"/>
</dbReference>
<dbReference type="EMBL" id="JAATWM020000004">
    <property type="protein sequence ID" value="KAF9880831.1"/>
    <property type="molecule type" value="Genomic_DNA"/>
</dbReference>
<reference evidence="4" key="1">
    <citation type="submission" date="2020-03" db="EMBL/GenBank/DDBJ databases">
        <authorList>
            <person name="He L."/>
        </authorList>
    </citation>
    <scope>NUCLEOTIDE SEQUENCE</scope>
    <source>
        <strain evidence="4">CkLH20</strain>
    </source>
</reference>
<dbReference type="PROSITE" id="PS50008">
    <property type="entry name" value="PIPLC_Y_DOMAIN"/>
    <property type="match status" value="1"/>
</dbReference>
<feature type="domain" description="PI-PLC Y-box" evidence="3">
    <location>
        <begin position="344"/>
        <end position="453"/>
    </location>
</feature>
<feature type="region of interest" description="Disordered" evidence="2">
    <location>
        <begin position="175"/>
        <end position="206"/>
    </location>
</feature>
<dbReference type="GO" id="GO:0048015">
    <property type="term" value="P:phosphatidylinositol-mediated signaling"/>
    <property type="evidence" value="ECO:0007669"/>
    <property type="project" value="TreeGrafter"/>
</dbReference>
<dbReference type="InterPro" id="IPR001711">
    <property type="entry name" value="PLipase_C_Pinositol-sp_Y"/>
</dbReference>
<accession>A0A9P6LPU5</accession>
<evidence type="ECO:0000256" key="2">
    <source>
        <dbReference type="SAM" id="MobiDB-lite"/>
    </source>
</evidence>
<keyword evidence="1" id="KW-0442">Lipid degradation</keyword>
<protein>
    <recommendedName>
        <fullName evidence="1">Phosphoinositide phospholipase C</fullName>
        <ecNumber evidence="1">3.1.4.11</ecNumber>
    </recommendedName>
</protein>
<keyword evidence="1" id="KW-0378">Hydrolase</keyword>
<comment type="caution">
    <text evidence="4">The sequence shown here is derived from an EMBL/GenBank/DDBJ whole genome shotgun (WGS) entry which is preliminary data.</text>
</comment>
<dbReference type="SUPFAM" id="SSF51695">
    <property type="entry name" value="PLC-like phosphodiesterases"/>
    <property type="match status" value="1"/>
</dbReference>
<dbReference type="InterPro" id="IPR001192">
    <property type="entry name" value="PI-PLC_fam"/>
</dbReference>
<keyword evidence="1" id="KW-0443">Lipid metabolism</keyword>
<dbReference type="AlphaFoldDB" id="A0A9P6LPU5"/>
<dbReference type="EC" id="3.1.4.11" evidence="1"/>
<dbReference type="OrthoDB" id="269822at2759"/>
<dbReference type="Pfam" id="PF00388">
    <property type="entry name" value="PI-PLC-X"/>
    <property type="match status" value="1"/>
</dbReference>
<dbReference type="GO" id="GO:0051209">
    <property type="term" value="P:release of sequestered calcium ion into cytosol"/>
    <property type="evidence" value="ECO:0007669"/>
    <property type="project" value="TreeGrafter"/>
</dbReference>
<dbReference type="PANTHER" id="PTHR10336">
    <property type="entry name" value="PHOSPHOINOSITIDE-SPECIFIC PHOSPHOLIPASE C FAMILY PROTEIN"/>
    <property type="match status" value="1"/>
</dbReference>
<name>A0A9P6LPU5_9PEZI</name>
<proteinExistence type="predicted"/>
<dbReference type="SMART" id="SM00148">
    <property type="entry name" value="PLCXc"/>
    <property type="match status" value="1"/>
</dbReference>
<dbReference type="InterPro" id="IPR017946">
    <property type="entry name" value="PLC-like_Pdiesterase_TIM-brl"/>
</dbReference>
<keyword evidence="5" id="KW-1185">Reference proteome</keyword>
<reference evidence="4" key="2">
    <citation type="submission" date="2020-11" db="EMBL/GenBank/DDBJ databases">
        <title>Whole genome sequencing of Colletotrichum sp.</title>
        <authorList>
            <person name="Li H."/>
        </authorList>
    </citation>
    <scope>NUCLEOTIDE SEQUENCE</scope>
    <source>
        <strain evidence="4">CkLH20</strain>
    </source>
</reference>
<evidence type="ECO:0000256" key="1">
    <source>
        <dbReference type="RuleBase" id="RU361133"/>
    </source>
</evidence>
<dbReference type="GeneID" id="62157666"/>
<evidence type="ECO:0000313" key="5">
    <source>
        <dbReference type="Proteomes" id="UP000781932"/>
    </source>
</evidence>
<dbReference type="InterPro" id="IPR000909">
    <property type="entry name" value="PLipase_C_PInositol-sp_X_dom"/>
</dbReference>
<dbReference type="Pfam" id="PF00387">
    <property type="entry name" value="PI-PLC-Y"/>
    <property type="match status" value="1"/>
</dbReference>
<dbReference type="GO" id="GO:0004435">
    <property type="term" value="F:phosphatidylinositol-4,5-bisphosphate phospholipase C activity"/>
    <property type="evidence" value="ECO:0007669"/>
    <property type="project" value="UniProtKB-EC"/>
</dbReference>
<sequence>MVDTNEITKSTQVGGGASEAHRYVDNLSESVRDHLSRVFGVVGAWNSEQITKFLKEVQNDDDSSPIAFRESLDYDGFLTYMLSPASAVTATPKEEDLSWPLHSYFISSSHNTYLTGDQLTSDSSTDAYKNVLLRGCRCIEIDVWDGEDLEQSSDGENEPSKDQFKALMSKLPKLFSSRTKKKASSHGSIEEERHANIPEADSSSVTTMQTTGTVVEPRVLHGYTLTKPILFRDVCNTVREHAFVVIDLPLIVSLEVHCSPEQQAIMVQIMEEIWQDHLVVTPDEEPTKLPSPSDLRHKILIKVKYVPPTHNLDDEALVVTDDHDDGRLPPSAPVSKPSKITHALSRLGVYTRGVTFTDWTQPEAIMPTHVFSLAETAFETAATAPESVFNHNKQFFTRTYPGGFRINSSNFDPAPHWALGVQLAALNWQNWDVGMMLNEAMFAGTRGYVLKPEGKKQTSILIRTLEELDENVKI</sequence>
<evidence type="ECO:0000259" key="3">
    <source>
        <dbReference type="PROSITE" id="PS50008"/>
    </source>
</evidence>
<dbReference type="PROSITE" id="PS50007">
    <property type="entry name" value="PIPLC_X_DOMAIN"/>
    <property type="match status" value="1"/>
</dbReference>
<dbReference type="InterPro" id="IPR056584">
    <property type="entry name" value="EF-hand_15"/>
</dbReference>
<dbReference type="SMART" id="SM00149">
    <property type="entry name" value="PLCYc"/>
    <property type="match status" value="1"/>
</dbReference>
<gene>
    <name evidence="4" type="ORF">CkaCkLH20_01873</name>
</gene>
<dbReference type="Gene3D" id="3.20.20.190">
    <property type="entry name" value="Phosphatidylinositol (PI) phosphodiesterase"/>
    <property type="match status" value="1"/>
</dbReference>
<dbReference type="PRINTS" id="PR00390">
    <property type="entry name" value="PHPHLIPASEC"/>
</dbReference>
<dbReference type="RefSeq" id="XP_038750292.1">
    <property type="nucleotide sequence ID" value="XM_038884592.1"/>
</dbReference>
<dbReference type="Pfam" id="PF23617">
    <property type="entry name" value="EF-hand_15"/>
    <property type="match status" value="1"/>
</dbReference>
<comment type="catalytic activity">
    <reaction evidence="1">
        <text>a 1,2-diacyl-sn-glycero-3-phospho-(1D-myo-inositol-4,5-bisphosphate) + H2O = 1D-myo-inositol 1,4,5-trisphosphate + a 1,2-diacyl-sn-glycerol + H(+)</text>
        <dbReference type="Rhea" id="RHEA:33179"/>
        <dbReference type="ChEBI" id="CHEBI:15377"/>
        <dbReference type="ChEBI" id="CHEBI:15378"/>
        <dbReference type="ChEBI" id="CHEBI:17815"/>
        <dbReference type="ChEBI" id="CHEBI:58456"/>
        <dbReference type="ChEBI" id="CHEBI:203600"/>
        <dbReference type="EC" id="3.1.4.11"/>
    </reaction>
</comment>
<dbReference type="PANTHER" id="PTHR10336:SF82">
    <property type="entry name" value="PHOSPHOINOSITIDE PHOSPHOLIPASE C"/>
    <property type="match status" value="1"/>
</dbReference>